<organism evidence="3 4">
    <name type="scientific">Paracraurococcus lichenis</name>
    <dbReference type="NCBI Taxonomy" id="3064888"/>
    <lineage>
        <taxon>Bacteria</taxon>
        <taxon>Pseudomonadati</taxon>
        <taxon>Pseudomonadota</taxon>
        <taxon>Alphaproteobacteria</taxon>
        <taxon>Acetobacterales</taxon>
        <taxon>Roseomonadaceae</taxon>
        <taxon>Paracraurococcus</taxon>
    </lineage>
</organism>
<dbReference type="Pfam" id="PF23639">
    <property type="entry name" value="DUF7146"/>
    <property type="match status" value="1"/>
</dbReference>
<protein>
    <submittedName>
        <fullName evidence="3">Toprim domain-containing protein</fullName>
    </submittedName>
</protein>
<evidence type="ECO:0000313" key="3">
    <source>
        <dbReference type="EMBL" id="MDO9713321.1"/>
    </source>
</evidence>
<dbReference type="Pfam" id="PF13362">
    <property type="entry name" value="Toprim_3"/>
    <property type="match status" value="1"/>
</dbReference>
<evidence type="ECO:0000313" key="4">
    <source>
        <dbReference type="Proteomes" id="UP001243009"/>
    </source>
</evidence>
<dbReference type="InterPro" id="IPR006171">
    <property type="entry name" value="TOPRIM_dom"/>
</dbReference>
<dbReference type="RefSeq" id="WP_305108180.1">
    <property type="nucleotide sequence ID" value="NZ_JAUTWS010000081.1"/>
</dbReference>
<feature type="domain" description="DUF7146" evidence="2">
    <location>
        <begin position="146"/>
        <end position="249"/>
    </location>
</feature>
<dbReference type="EMBL" id="JAUTWS010000081">
    <property type="protein sequence ID" value="MDO9713321.1"/>
    <property type="molecule type" value="Genomic_DNA"/>
</dbReference>
<sequence>MLPQNTAALRRAASSPNTNLDKRYRAAPAEVAAALANQMEALARGLICREPSSRSGYELRWGRKGSLAVHIGGPKRGRFFDNEAQVCGDALALVAHLRRCSMGEAYRWALGWLGMEGRLDARTAPQWPKPAEPNSPVGEQASSLARRKLAARLWREALPAAGTPVECYLTGRGLSLPPTDLFSADPADLRNAYPLRFHPACPRGAERLPAMVALMTDPVTGAPQGLHRTFLAPDGVGKSSGQTKMMLGGAGVVCLVPEAEVVDGLGVAEGIETSLAIMQRYGWTPVWATGSAGGIARFPVLPGIEALTVFPDADDSGASLTAAQRCAERWRAAGREVDFIPAPDGADFADLTGRAA</sequence>
<evidence type="ECO:0000259" key="2">
    <source>
        <dbReference type="Pfam" id="PF23639"/>
    </source>
</evidence>
<accession>A0ABT9EAU1</accession>
<comment type="caution">
    <text evidence="3">The sequence shown here is derived from an EMBL/GenBank/DDBJ whole genome shotgun (WGS) entry which is preliminary data.</text>
</comment>
<reference evidence="3 4" key="1">
    <citation type="submission" date="2023-08" db="EMBL/GenBank/DDBJ databases">
        <title>The draft genome sequence of Paracraurococcus sp. LOR1-02.</title>
        <authorList>
            <person name="Kingkaew E."/>
            <person name="Tanasupawat S."/>
        </authorList>
    </citation>
    <scope>NUCLEOTIDE SEQUENCE [LARGE SCALE GENOMIC DNA]</scope>
    <source>
        <strain evidence="3 4">LOR1-02</strain>
    </source>
</reference>
<keyword evidence="4" id="KW-1185">Reference proteome</keyword>
<feature type="domain" description="Toprim" evidence="1">
    <location>
        <begin position="265"/>
        <end position="353"/>
    </location>
</feature>
<dbReference type="InterPro" id="IPR055570">
    <property type="entry name" value="DUF7146"/>
</dbReference>
<gene>
    <name evidence="3" type="ORF">Q7A36_33645</name>
</gene>
<name>A0ABT9EAU1_9PROT</name>
<dbReference type="Proteomes" id="UP001243009">
    <property type="component" value="Unassembled WGS sequence"/>
</dbReference>
<proteinExistence type="predicted"/>
<evidence type="ECO:0000259" key="1">
    <source>
        <dbReference type="Pfam" id="PF13362"/>
    </source>
</evidence>